<dbReference type="InterPro" id="IPR007110">
    <property type="entry name" value="Ig-like_dom"/>
</dbReference>
<evidence type="ECO:0000256" key="3">
    <source>
        <dbReference type="SAM" id="MobiDB-lite"/>
    </source>
</evidence>
<dbReference type="InterPro" id="IPR003598">
    <property type="entry name" value="Ig_sub2"/>
</dbReference>
<dbReference type="AlphaFoldDB" id="A0A4W6C1X1"/>
<evidence type="ECO:0000256" key="1">
    <source>
        <dbReference type="ARBA" id="ARBA00022729"/>
    </source>
</evidence>
<dbReference type="SMART" id="SM00408">
    <property type="entry name" value="IGc2"/>
    <property type="match status" value="2"/>
</dbReference>
<reference evidence="7" key="3">
    <citation type="submission" date="2025-09" db="UniProtKB">
        <authorList>
            <consortium name="Ensembl"/>
        </authorList>
    </citation>
    <scope>IDENTIFICATION</scope>
</reference>
<sequence length="377" mass="41062">MEVTALCFRLLMTVMILCEHGQRVDAASLRIDPNRLQFFEYETVTFYCEGFYGEVRRTTRGKIPSCTNSETQTASSCTIKNVYPEDSGEYWCKTGAGERSNNVTITVTNGSVILESPALPVMEGDSVTLSCRNKTTSNLTATFYKDGVVMGNSSTGNMTIHSVSRSDEGLYKCSICGSGESAESRLTVRDTTKDDKETRTSSSEATPWIVVTVLLVVLLFLVGLHHFGKNYWDRVLPCLSTLISTTGSAEDRTGAGAADADRETNAAVTENRRRTDENELSSTPIYYTLGDDDTQLGASAADADKGTYAAVTKKRKKKDGNEMSSKAIYYSLGHDDNQQLASAADADKAYAAVTKKRKQKAGINPSSTEDAFYSTIS</sequence>
<name>A0A4W6C1X1_LATCA</name>
<feature type="region of interest" description="Disordered" evidence="3">
    <location>
        <begin position="248"/>
        <end position="281"/>
    </location>
</feature>
<dbReference type="Ensembl" id="ENSLCAT00010007869.1">
    <property type="protein sequence ID" value="ENSLCAP00010007681.1"/>
    <property type="gene ID" value="ENSLCAG00010003755.1"/>
</dbReference>
<dbReference type="InterPro" id="IPR003599">
    <property type="entry name" value="Ig_sub"/>
</dbReference>
<reference evidence="7" key="2">
    <citation type="submission" date="2025-08" db="UniProtKB">
        <authorList>
            <consortium name="Ensembl"/>
        </authorList>
    </citation>
    <scope>IDENTIFICATION</scope>
</reference>
<feature type="domain" description="Ig-like" evidence="6">
    <location>
        <begin position="110"/>
        <end position="187"/>
    </location>
</feature>
<feature type="chain" id="PRO_5021383828" description="Ig-like domain-containing protein" evidence="5">
    <location>
        <begin position="27"/>
        <end position="377"/>
    </location>
</feature>
<dbReference type="GeneTree" id="ENSGT00940000163711"/>
<evidence type="ECO:0000313" key="8">
    <source>
        <dbReference type="Proteomes" id="UP000314980"/>
    </source>
</evidence>
<feature type="transmembrane region" description="Helical" evidence="4">
    <location>
        <begin position="205"/>
        <end position="224"/>
    </location>
</feature>
<evidence type="ECO:0000259" key="6">
    <source>
        <dbReference type="PROSITE" id="PS50835"/>
    </source>
</evidence>
<reference evidence="8" key="1">
    <citation type="submission" date="2015-09" db="EMBL/GenBank/DDBJ databases">
        <authorList>
            <person name="Sai Rama Sridatta P."/>
        </authorList>
    </citation>
    <scope>NUCLEOTIDE SEQUENCE [LARGE SCALE GENOMIC DNA]</scope>
</reference>
<evidence type="ECO:0000256" key="2">
    <source>
        <dbReference type="ARBA" id="ARBA00023157"/>
    </source>
</evidence>
<dbReference type="Gene3D" id="2.60.40.10">
    <property type="entry name" value="Immunoglobulins"/>
    <property type="match status" value="2"/>
</dbReference>
<proteinExistence type="predicted"/>
<feature type="compositionally biased region" description="Basic and acidic residues" evidence="3">
    <location>
        <begin position="249"/>
        <end position="277"/>
    </location>
</feature>
<dbReference type="GO" id="GO:0004888">
    <property type="term" value="F:transmembrane signaling receptor activity"/>
    <property type="evidence" value="ECO:0007669"/>
    <property type="project" value="TreeGrafter"/>
</dbReference>
<evidence type="ECO:0000256" key="5">
    <source>
        <dbReference type="SAM" id="SignalP"/>
    </source>
</evidence>
<dbReference type="PANTHER" id="PTHR11481">
    <property type="entry name" value="IMMUNOGLOBULIN FC RECEPTOR"/>
    <property type="match status" value="1"/>
</dbReference>
<dbReference type="InterPro" id="IPR036179">
    <property type="entry name" value="Ig-like_dom_sf"/>
</dbReference>
<evidence type="ECO:0000313" key="7">
    <source>
        <dbReference type="Ensembl" id="ENSLCAP00010007681.1"/>
    </source>
</evidence>
<dbReference type="Proteomes" id="UP000314980">
    <property type="component" value="Unassembled WGS sequence"/>
</dbReference>
<keyword evidence="8" id="KW-1185">Reference proteome</keyword>
<dbReference type="PANTHER" id="PTHR11481:SF64">
    <property type="entry name" value="FC RECEPTOR-LIKE PROTEIN 4"/>
    <property type="match status" value="1"/>
</dbReference>
<organism evidence="7 8">
    <name type="scientific">Lates calcarifer</name>
    <name type="common">Barramundi</name>
    <name type="synonym">Holocentrus calcarifer</name>
    <dbReference type="NCBI Taxonomy" id="8187"/>
    <lineage>
        <taxon>Eukaryota</taxon>
        <taxon>Metazoa</taxon>
        <taxon>Chordata</taxon>
        <taxon>Craniata</taxon>
        <taxon>Vertebrata</taxon>
        <taxon>Euteleostomi</taxon>
        <taxon>Actinopterygii</taxon>
        <taxon>Neopterygii</taxon>
        <taxon>Teleostei</taxon>
        <taxon>Neoteleostei</taxon>
        <taxon>Acanthomorphata</taxon>
        <taxon>Carangaria</taxon>
        <taxon>Carangaria incertae sedis</taxon>
        <taxon>Centropomidae</taxon>
        <taxon>Lates</taxon>
    </lineage>
</organism>
<dbReference type="GO" id="GO:0009897">
    <property type="term" value="C:external side of plasma membrane"/>
    <property type="evidence" value="ECO:0007669"/>
    <property type="project" value="TreeGrafter"/>
</dbReference>
<dbReference type="GO" id="GO:0007166">
    <property type="term" value="P:cell surface receptor signaling pathway"/>
    <property type="evidence" value="ECO:0007669"/>
    <property type="project" value="TreeGrafter"/>
</dbReference>
<feature type="signal peptide" evidence="5">
    <location>
        <begin position="1"/>
        <end position="26"/>
    </location>
</feature>
<dbReference type="PROSITE" id="PS50835">
    <property type="entry name" value="IG_LIKE"/>
    <property type="match status" value="1"/>
</dbReference>
<protein>
    <recommendedName>
        <fullName evidence="6">Ig-like domain-containing protein</fullName>
    </recommendedName>
</protein>
<dbReference type="InParanoid" id="A0A4W6C1X1"/>
<dbReference type="GO" id="GO:0006955">
    <property type="term" value="P:immune response"/>
    <property type="evidence" value="ECO:0007669"/>
    <property type="project" value="TreeGrafter"/>
</dbReference>
<keyword evidence="4" id="KW-0812">Transmembrane</keyword>
<dbReference type="InterPro" id="IPR050488">
    <property type="entry name" value="Ig_Fc_receptor"/>
</dbReference>
<dbReference type="SMART" id="SM00409">
    <property type="entry name" value="IG"/>
    <property type="match status" value="2"/>
</dbReference>
<feature type="region of interest" description="Disordered" evidence="3">
    <location>
        <begin position="355"/>
        <end position="377"/>
    </location>
</feature>
<keyword evidence="1 5" id="KW-0732">Signal</keyword>
<keyword evidence="4" id="KW-0472">Membrane</keyword>
<dbReference type="STRING" id="8187.ENSLCAP00010007681"/>
<dbReference type="InterPro" id="IPR013783">
    <property type="entry name" value="Ig-like_fold"/>
</dbReference>
<accession>A0A4W6C1X1</accession>
<feature type="compositionally biased region" description="Polar residues" evidence="3">
    <location>
        <begin position="364"/>
        <end position="377"/>
    </location>
</feature>
<keyword evidence="2" id="KW-1015">Disulfide bond</keyword>
<dbReference type="SUPFAM" id="SSF48726">
    <property type="entry name" value="Immunoglobulin"/>
    <property type="match status" value="2"/>
</dbReference>
<dbReference type="Pfam" id="PF13895">
    <property type="entry name" value="Ig_2"/>
    <property type="match status" value="1"/>
</dbReference>
<evidence type="ECO:0000256" key="4">
    <source>
        <dbReference type="SAM" id="Phobius"/>
    </source>
</evidence>
<keyword evidence="4" id="KW-1133">Transmembrane helix</keyword>